<keyword evidence="2" id="KW-0472">Membrane</keyword>
<dbReference type="AlphaFoldDB" id="A0A3S8ZTV7"/>
<organism evidence="5 6">
    <name type="scientific">Iodobacter ciconiae</name>
    <dbReference type="NCBI Taxonomy" id="2496266"/>
    <lineage>
        <taxon>Bacteria</taxon>
        <taxon>Pseudomonadati</taxon>
        <taxon>Pseudomonadota</taxon>
        <taxon>Betaproteobacteria</taxon>
        <taxon>Neisseriales</taxon>
        <taxon>Chitinibacteraceae</taxon>
        <taxon>Iodobacter</taxon>
    </lineage>
</organism>
<reference evidence="5 6" key="1">
    <citation type="submission" date="2018-12" db="EMBL/GenBank/DDBJ databases">
        <title>Complete genome sequence of Iodobacter sp. H11R3.</title>
        <authorList>
            <person name="Bae J.-W."/>
        </authorList>
    </citation>
    <scope>NUCLEOTIDE SEQUENCE [LARGE SCALE GENOMIC DNA]</scope>
    <source>
        <strain evidence="5 6">H11R3</strain>
    </source>
</reference>
<dbReference type="InterPro" id="IPR008816">
    <property type="entry name" value="Gly_zipper_2TM_dom"/>
</dbReference>
<evidence type="ECO:0000313" key="6">
    <source>
        <dbReference type="Proteomes" id="UP000282438"/>
    </source>
</evidence>
<dbReference type="InterPro" id="IPR051407">
    <property type="entry name" value="Bact_OM_lipoprot/Surf_antigen"/>
</dbReference>
<dbReference type="RefSeq" id="WP_125973974.1">
    <property type="nucleotide sequence ID" value="NZ_CP034433.1"/>
</dbReference>
<evidence type="ECO:0000256" key="2">
    <source>
        <dbReference type="ARBA" id="ARBA00023136"/>
    </source>
</evidence>
<name>A0A3S8ZTV7_9NEIS</name>
<dbReference type="KEGG" id="iod:EJO50_10505"/>
<feature type="compositionally biased region" description="Pro residues" evidence="3">
    <location>
        <begin position="86"/>
        <end position="100"/>
    </location>
</feature>
<feature type="region of interest" description="Disordered" evidence="3">
    <location>
        <begin position="82"/>
        <end position="103"/>
    </location>
</feature>
<dbReference type="EMBL" id="CP034433">
    <property type="protein sequence ID" value="AZN36874.1"/>
    <property type="molecule type" value="Genomic_DNA"/>
</dbReference>
<comment type="subcellular location">
    <subcellularLocation>
        <location evidence="1">Membrane</location>
    </subcellularLocation>
</comment>
<protein>
    <submittedName>
        <fullName evidence="5">Glycine zipper 2TM domain-containing protein</fullName>
    </submittedName>
</protein>
<evidence type="ECO:0000256" key="1">
    <source>
        <dbReference type="ARBA" id="ARBA00004370"/>
    </source>
</evidence>
<dbReference type="Proteomes" id="UP000282438">
    <property type="component" value="Chromosome"/>
</dbReference>
<feature type="region of interest" description="Disordered" evidence="3">
    <location>
        <begin position="203"/>
        <end position="234"/>
    </location>
</feature>
<keyword evidence="6" id="KW-1185">Reference proteome</keyword>
<dbReference type="OrthoDB" id="5298735at2"/>
<feature type="domain" description="Glycine zipper 2TM" evidence="4">
    <location>
        <begin position="144"/>
        <end position="184"/>
    </location>
</feature>
<sequence length="234" mass="23975">MSEPKTHPLFLAAAASVILASGVGMANWLGFIGKPEPQSVVSVPAIASAPVVALVATPEPTLIPSAAPTPAPTLAPVVVPTAAPKPAAPKPRPTPKPKPVMKPVDEVAQPEPTLRPAPVKEVCRSCGQVISIRSIEKKGEGSGGGAIAGGVLGGVVGHQIGRGNGRTVAEVLGVIGGAVAGHQAEKQIRSVTVYEVRVSFEDESERTYSFQERPPFNQGDRVRTSGDGIVKSSN</sequence>
<proteinExistence type="predicted"/>
<dbReference type="PANTHER" id="PTHR35603:SF2">
    <property type="entry name" value="OUTER MEMBRANE LIPOPROTEIN"/>
    <property type="match status" value="1"/>
</dbReference>
<accession>A0A3S8ZTV7</accession>
<evidence type="ECO:0000313" key="5">
    <source>
        <dbReference type="EMBL" id="AZN36874.1"/>
    </source>
</evidence>
<evidence type="ECO:0000256" key="3">
    <source>
        <dbReference type="SAM" id="MobiDB-lite"/>
    </source>
</evidence>
<dbReference type="Pfam" id="PF05433">
    <property type="entry name" value="Rick_17kDa_Anti"/>
    <property type="match status" value="1"/>
</dbReference>
<dbReference type="GO" id="GO:0019867">
    <property type="term" value="C:outer membrane"/>
    <property type="evidence" value="ECO:0007669"/>
    <property type="project" value="InterPro"/>
</dbReference>
<evidence type="ECO:0000259" key="4">
    <source>
        <dbReference type="Pfam" id="PF05433"/>
    </source>
</evidence>
<dbReference type="PANTHER" id="PTHR35603">
    <property type="match status" value="1"/>
</dbReference>
<gene>
    <name evidence="5" type="ORF">EJO50_10505</name>
</gene>